<organism evidence="8 9">
    <name type="scientific">Ideonella paludis</name>
    <dbReference type="NCBI Taxonomy" id="1233411"/>
    <lineage>
        <taxon>Bacteria</taxon>
        <taxon>Pseudomonadati</taxon>
        <taxon>Pseudomonadota</taxon>
        <taxon>Betaproteobacteria</taxon>
        <taxon>Burkholderiales</taxon>
        <taxon>Sphaerotilaceae</taxon>
        <taxon>Ideonella</taxon>
    </lineage>
</organism>
<evidence type="ECO:0000256" key="5">
    <source>
        <dbReference type="ARBA" id="ARBA00022989"/>
    </source>
</evidence>
<evidence type="ECO:0000256" key="3">
    <source>
        <dbReference type="ARBA" id="ARBA00022475"/>
    </source>
</evidence>
<feature type="transmembrane region" description="Helical" evidence="7">
    <location>
        <begin position="175"/>
        <end position="192"/>
    </location>
</feature>
<gene>
    <name evidence="8" type="ORF">KAK11_12190</name>
</gene>
<keyword evidence="5 7" id="KW-1133">Transmembrane helix</keyword>
<evidence type="ECO:0000313" key="9">
    <source>
        <dbReference type="Proteomes" id="UP000672097"/>
    </source>
</evidence>
<keyword evidence="3" id="KW-1003">Cell membrane</keyword>
<dbReference type="Pfam" id="PF02417">
    <property type="entry name" value="Chromate_transp"/>
    <property type="match status" value="1"/>
</dbReference>
<evidence type="ECO:0000313" key="8">
    <source>
        <dbReference type="EMBL" id="MBQ0936089.1"/>
    </source>
</evidence>
<protein>
    <submittedName>
        <fullName evidence="8">Chromate transporter</fullName>
    </submittedName>
</protein>
<dbReference type="RefSeq" id="WP_210809397.1">
    <property type="nucleotide sequence ID" value="NZ_JAGQDG010000004.1"/>
</dbReference>
<dbReference type="Proteomes" id="UP000672097">
    <property type="component" value="Unassembled WGS sequence"/>
</dbReference>
<dbReference type="PANTHER" id="PTHR43663:SF1">
    <property type="entry name" value="CHROMATE TRANSPORTER"/>
    <property type="match status" value="1"/>
</dbReference>
<evidence type="ECO:0000256" key="4">
    <source>
        <dbReference type="ARBA" id="ARBA00022692"/>
    </source>
</evidence>
<comment type="similarity">
    <text evidence="2">Belongs to the chromate ion transporter (CHR) (TC 2.A.51) family.</text>
</comment>
<evidence type="ECO:0000256" key="7">
    <source>
        <dbReference type="SAM" id="Phobius"/>
    </source>
</evidence>
<feature type="transmembrane region" description="Helical" evidence="7">
    <location>
        <begin position="133"/>
        <end position="155"/>
    </location>
</feature>
<comment type="caution">
    <text evidence="8">The sequence shown here is derived from an EMBL/GenBank/DDBJ whole genome shotgun (WGS) entry which is preliminary data.</text>
</comment>
<evidence type="ECO:0000256" key="1">
    <source>
        <dbReference type="ARBA" id="ARBA00004651"/>
    </source>
</evidence>
<reference evidence="8 9" key="1">
    <citation type="submission" date="2021-04" db="EMBL/GenBank/DDBJ databases">
        <title>The genome sequence of type strain Ideonella paludis KCTC 32238.</title>
        <authorList>
            <person name="Liu Y."/>
        </authorList>
    </citation>
    <scope>NUCLEOTIDE SEQUENCE [LARGE SCALE GENOMIC DNA]</scope>
    <source>
        <strain evidence="8 9">KCTC 32238</strain>
    </source>
</reference>
<dbReference type="InterPro" id="IPR003370">
    <property type="entry name" value="Chromate_transpt"/>
</dbReference>
<keyword evidence="6 7" id="KW-0472">Membrane</keyword>
<evidence type="ECO:0000256" key="2">
    <source>
        <dbReference type="ARBA" id="ARBA00005262"/>
    </source>
</evidence>
<dbReference type="InterPro" id="IPR052518">
    <property type="entry name" value="CHR_Transporter"/>
</dbReference>
<dbReference type="PANTHER" id="PTHR43663">
    <property type="entry name" value="CHROMATE TRANSPORT PROTEIN-RELATED"/>
    <property type="match status" value="1"/>
</dbReference>
<accession>A0ABS5DYF4</accession>
<keyword evidence="4 7" id="KW-0812">Transmembrane</keyword>
<name>A0ABS5DYF4_9BURK</name>
<dbReference type="EMBL" id="JAGQDG010000004">
    <property type="protein sequence ID" value="MBQ0936089.1"/>
    <property type="molecule type" value="Genomic_DNA"/>
</dbReference>
<comment type="subcellular location">
    <subcellularLocation>
        <location evidence="1">Cell membrane</location>
        <topology evidence="1">Multi-pass membrane protein</topology>
    </subcellularLocation>
</comment>
<feature type="transmembrane region" description="Helical" evidence="7">
    <location>
        <begin position="90"/>
        <end position="112"/>
    </location>
</feature>
<feature type="transmembrane region" description="Helical" evidence="7">
    <location>
        <begin position="47"/>
        <end position="70"/>
    </location>
</feature>
<proteinExistence type="inferred from homology"/>
<feature type="transmembrane region" description="Helical" evidence="7">
    <location>
        <begin position="6"/>
        <end position="27"/>
    </location>
</feature>
<sequence length="193" mass="20250">MSPADWLQWLGFQLSLSVLAVGGAMTLAPELHRYLVAEHGWISEVQFGAAITLAQAAPGPNVMFIAILGWQVGWASVPAAAGPLWQSSLAAMGVLVALGGVLAPSAALTYGASRWVQRHRQRLGVQAFQKGMAPIVVGVMLSTAWLVGQSAGIWAEPRLAALAAVSLLLVWRTQVHLLWLLGAGALAGAMGWV</sequence>
<keyword evidence="9" id="KW-1185">Reference proteome</keyword>
<evidence type="ECO:0000256" key="6">
    <source>
        <dbReference type="ARBA" id="ARBA00023136"/>
    </source>
</evidence>